<gene>
    <name evidence="2" type="ORF">L0661_22410</name>
</gene>
<evidence type="ECO:0000313" key="2">
    <source>
        <dbReference type="EMBL" id="MCF2501092.1"/>
    </source>
</evidence>
<organism evidence="2 3">
    <name type="scientific">Dyadobacter chenhuakuii</name>
    <dbReference type="NCBI Taxonomy" id="2909339"/>
    <lineage>
        <taxon>Bacteria</taxon>
        <taxon>Pseudomonadati</taxon>
        <taxon>Bacteroidota</taxon>
        <taxon>Cytophagia</taxon>
        <taxon>Cytophagales</taxon>
        <taxon>Spirosomataceae</taxon>
        <taxon>Dyadobacter</taxon>
    </lineage>
</organism>
<comment type="caution">
    <text evidence="2">The sequence shown here is derived from an EMBL/GenBank/DDBJ whole genome shotgun (WGS) entry which is preliminary data.</text>
</comment>
<accession>A0A9X1QIU6</accession>
<evidence type="ECO:0000313" key="3">
    <source>
        <dbReference type="Proteomes" id="UP001139411"/>
    </source>
</evidence>
<dbReference type="InterPro" id="IPR021151">
    <property type="entry name" value="GINS_A"/>
</dbReference>
<reference evidence="2" key="1">
    <citation type="submission" date="2022-01" db="EMBL/GenBank/DDBJ databases">
        <title>Novel species in genus Dyadobacter.</title>
        <authorList>
            <person name="Ma C."/>
        </authorList>
    </citation>
    <scope>NUCLEOTIDE SEQUENCE</scope>
    <source>
        <strain evidence="2">CY357</strain>
    </source>
</reference>
<feature type="domain" description="GINS subunit" evidence="1">
    <location>
        <begin position="11"/>
        <end position="57"/>
    </location>
</feature>
<name>A0A9X1QIU6_9BACT</name>
<evidence type="ECO:0000259" key="1">
    <source>
        <dbReference type="Pfam" id="PF05916"/>
    </source>
</evidence>
<dbReference type="RefSeq" id="WP_235179346.1">
    <property type="nucleotide sequence ID" value="NZ_JAKFFV010000016.1"/>
</dbReference>
<dbReference type="Pfam" id="PF05916">
    <property type="entry name" value="Sld5"/>
    <property type="match status" value="1"/>
</dbReference>
<proteinExistence type="predicted"/>
<protein>
    <recommendedName>
        <fullName evidence="1">GINS subunit domain-containing protein</fullName>
    </recommendedName>
</protein>
<dbReference type="AlphaFoldDB" id="A0A9X1QIU6"/>
<sequence length="71" mass="8291">MQSTLKMPFSNVQQELLQLYAHHVSDNDLNNIKELLGNYFANRLSKLADQAWQNNNWTNEDMENILNDPAQ</sequence>
<dbReference type="Proteomes" id="UP001139411">
    <property type="component" value="Unassembled WGS sequence"/>
</dbReference>
<dbReference type="EMBL" id="JAKFFV010000016">
    <property type="protein sequence ID" value="MCF2501092.1"/>
    <property type="molecule type" value="Genomic_DNA"/>
</dbReference>